<dbReference type="SUPFAM" id="SSF103473">
    <property type="entry name" value="MFS general substrate transporter"/>
    <property type="match status" value="1"/>
</dbReference>
<feature type="domain" description="Phospholipid/glycerol acyltransferase" evidence="8">
    <location>
        <begin position="461"/>
        <end position="577"/>
    </location>
</feature>
<evidence type="ECO:0000256" key="7">
    <source>
        <dbReference type="SAM" id="Phobius"/>
    </source>
</evidence>
<proteinExistence type="predicted"/>
<feature type="transmembrane region" description="Helical" evidence="7">
    <location>
        <begin position="90"/>
        <end position="110"/>
    </location>
</feature>
<reference evidence="9" key="1">
    <citation type="submission" date="2020-10" db="EMBL/GenBank/DDBJ databases">
        <title>Connecting structure to function with the recovery of over 1000 high-quality activated sludge metagenome-assembled genomes encoding full-length rRNA genes using long-read sequencing.</title>
        <authorList>
            <person name="Singleton C.M."/>
            <person name="Petriglieri F."/>
            <person name="Kristensen J.M."/>
            <person name="Kirkegaard R.H."/>
            <person name="Michaelsen T.Y."/>
            <person name="Andersen M.H."/>
            <person name="Karst S.M."/>
            <person name="Dueholm M.S."/>
            <person name="Nielsen P.H."/>
            <person name="Albertsen M."/>
        </authorList>
    </citation>
    <scope>NUCLEOTIDE SEQUENCE</scope>
    <source>
        <strain evidence="9">EsbW_18-Q3-R4-48_MAXAC.044</strain>
    </source>
</reference>
<dbReference type="PANTHER" id="PTHR43266">
    <property type="entry name" value="MACROLIDE-EFFLUX PROTEIN"/>
    <property type="match status" value="1"/>
</dbReference>
<dbReference type="GO" id="GO:0016746">
    <property type="term" value="F:acyltransferase activity"/>
    <property type="evidence" value="ECO:0007669"/>
    <property type="project" value="InterPro"/>
</dbReference>
<dbReference type="CDD" id="cd06173">
    <property type="entry name" value="MFS_MefA_like"/>
    <property type="match status" value="1"/>
</dbReference>
<dbReference type="Gene3D" id="1.20.1250.20">
    <property type="entry name" value="MFS general substrate transporter like domains"/>
    <property type="match status" value="1"/>
</dbReference>
<feature type="transmembrane region" description="Helical" evidence="7">
    <location>
        <begin position="116"/>
        <end position="139"/>
    </location>
</feature>
<sequence length="632" mass="68142">MSSESTPHSQFALLKTRRFAPFFVTQFLGAFNDNLFKNALVVLLTFHAASWTTLAPEVLTNLAAGIFIVPFFLFSATAGQLADKYDKAKLARLVKVLEMLIMGVAALGFFMHSLTVLLGALFLLGLHSTLFGPVKYAILPQHLREDELVGGNALVETGTFVAILVGTLAGGLLAGAAGHPSWVAFAGLLVAAAGFLASFGIPSAPAPVPGLVVNLNPVSETWRNIGFARQNRTVFLSILGISWFWLYGALFLAQFPVYAKNVLGGNESSVTLLLATFTVGIGLGSMLCEKLSGKHVEIGLVPFGSIGLTLFGLDLVFASPASLPAGAPLAISSLLGLHQTWRVLFDLFALGLFGGFFIVPLYVLIQLRSAPEQRARIIAANNILNALFMVVGAIVAAGMLGNGLTIPLLFGIAALINALVAVYIYTLVPEFMLRFVAWLLIHSIYRLEQKGIEHIPLEGPAVLICNHVSFVDPLVISSACRRPIRFVMDHRIFRMPLISFIFRHMRAIPIAPAREDPVMMEAAFAEVARALAEGELVGIFPEGRITDTGEFYPFRSGIQRIVGQTPVPVIPLALRGLWGSFFSRKDGPAMSKPLRRGLFSKIGLVAGAPVAPQDATPEYLQTLVAELRGDWK</sequence>
<keyword evidence="6 7" id="KW-0472">Membrane</keyword>
<feature type="transmembrane region" description="Helical" evidence="7">
    <location>
        <begin position="343"/>
        <end position="365"/>
    </location>
</feature>
<feature type="transmembrane region" description="Helical" evidence="7">
    <location>
        <begin position="182"/>
        <end position="201"/>
    </location>
</feature>
<evidence type="ECO:0000256" key="4">
    <source>
        <dbReference type="ARBA" id="ARBA00022692"/>
    </source>
</evidence>
<evidence type="ECO:0000256" key="6">
    <source>
        <dbReference type="ARBA" id="ARBA00023136"/>
    </source>
</evidence>
<evidence type="ECO:0000313" key="9">
    <source>
        <dbReference type="EMBL" id="MBK7424278.1"/>
    </source>
</evidence>
<evidence type="ECO:0000256" key="2">
    <source>
        <dbReference type="ARBA" id="ARBA00022448"/>
    </source>
</evidence>
<dbReference type="GO" id="GO:0005886">
    <property type="term" value="C:plasma membrane"/>
    <property type="evidence" value="ECO:0007669"/>
    <property type="project" value="UniProtKB-SubCell"/>
</dbReference>
<dbReference type="PANTHER" id="PTHR43266:SF2">
    <property type="entry name" value="MAJOR FACILITATOR SUPERFAMILY (MFS) PROFILE DOMAIN-CONTAINING PROTEIN"/>
    <property type="match status" value="1"/>
</dbReference>
<dbReference type="EMBL" id="JADJNC010000026">
    <property type="protein sequence ID" value="MBK7424278.1"/>
    <property type="molecule type" value="Genomic_DNA"/>
</dbReference>
<dbReference type="Pfam" id="PF07690">
    <property type="entry name" value="MFS_1"/>
    <property type="match status" value="1"/>
</dbReference>
<feature type="transmembrane region" description="Helical" evidence="7">
    <location>
        <begin position="58"/>
        <end position="78"/>
    </location>
</feature>
<dbReference type="Proteomes" id="UP000886602">
    <property type="component" value="Unassembled WGS sequence"/>
</dbReference>
<comment type="caution">
    <text evidence="9">The sequence shown here is derived from an EMBL/GenBank/DDBJ whole genome shotgun (WGS) entry which is preliminary data.</text>
</comment>
<dbReference type="CDD" id="cd07989">
    <property type="entry name" value="LPLAT_AGPAT-like"/>
    <property type="match status" value="1"/>
</dbReference>
<keyword evidence="3" id="KW-1003">Cell membrane</keyword>
<dbReference type="InterPro" id="IPR002123">
    <property type="entry name" value="Plipid/glycerol_acylTrfase"/>
</dbReference>
<dbReference type="InterPro" id="IPR011701">
    <property type="entry name" value="MFS"/>
</dbReference>
<dbReference type="SMART" id="SM00563">
    <property type="entry name" value="PlsC"/>
    <property type="match status" value="1"/>
</dbReference>
<evidence type="ECO:0000313" key="10">
    <source>
        <dbReference type="Proteomes" id="UP000886602"/>
    </source>
</evidence>
<dbReference type="Pfam" id="PF01553">
    <property type="entry name" value="Acyltransferase"/>
    <property type="match status" value="1"/>
</dbReference>
<evidence type="ECO:0000256" key="3">
    <source>
        <dbReference type="ARBA" id="ARBA00022475"/>
    </source>
</evidence>
<feature type="transmembrane region" description="Helical" evidence="7">
    <location>
        <begin position="377"/>
        <end position="400"/>
    </location>
</feature>
<dbReference type="InterPro" id="IPR036259">
    <property type="entry name" value="MFS_trans_sf"/>
</dbReference>
<feature type="transmembrane region" description="Helical" evidence="7">
    <location>
        <begin position="233"/>
        <end position="257"/>
    </location>
</feature>
<dbReference type="GO" id="GO:0022857">
    <property type="term" value="F:transmembrane transporter activity"/>
    <property type="evidence" value="ECO:0007669"/>
    <property type="project" value="InterPro"/>
</dbReference>
<feature type="transmembrane region" description="Helical" evidence="7">
    <location>
        <begin position="151"/>
        <end position="176"/>
    </location>
</feature>
<accession>A0A9D7I9L2</accession>
<keyword evidence="2" id="KW-0813">Transport</keyword>
<organism evidence="9 10">
    <name type="scientific">Candidatus Propionivibrio dominans</name>
    <dbReference type="NCBI Taxonomy" id="2954373"/>
    <lineage>
        <taxon>Bacteria</taxon>
        <taxon>Pseudomonadati</taxon>
        <taxon>Pseudomonadota</taxon>
        <taxon>Betaproteobacteria</taxon>
        <taxon>Rhodocyclales</taxon>
        <taxon>Rhodocyclaceae</taxon>
        <taxon>Propionivibrio</taxon>
    </lineage>
</organism>
<dbReference type="AlphaFoldDB" id="A0A9D7I9L2"/>
<protein>
    <submittedName>
        <fullName evidence="9">MFS transporter</fullName>
    </submittedName>
</protein>
<name>A0A9D7I9L2_9RHOO</name>
<evidence type="ECO:0000259" key="8">
    <source>
        <dbReference type="SMART" id="SM00563"/>
    </source>
</evidence>
<keyword evidence="4 7" id="KW-0812">Transmembrane</keyword>
<gene>
    <name evidence="9" type="ORF">IPJ48_15030</name>
</gene>
<comment type="subcellular location">
    <subcellularLocation>
        <location evidence="1">Cell membrane</location>
        <topology evidence="1">Multi-pass membrane protein</topology>
    </subcellularLocation>
</comment>
<feature type="transmembrane region" description="Helical" evidence="7">
    <location>
        <begin position="406"/>
        <end position="428"/>
    </location>
</feature>
<evidence type="ECO:0000256" key="1">
    <source>
        <dbReference type="ARBA" id="ARBA00004651"/>
    </source>
</evidence>
<feature type="transmembrane region" description="Helical" evidence="7">
    <location>
        <begin position="300"/>
        <end position="323"/>
    </location>
</feature>
<feature type="transmembrane region" description="Helical" evidence="7">
    <location>
        <begin position="269"/>
        <end position="288"/>
    </location>
</feature>
<dbReference type="SUPFAM" id="SSF69593">
    <property type="entry name" value="Glycerol-3-phosphate (1)-acyltransferase"/>
    <property type="match status" value="1"/>
</dbReference>
<keyword evidence="5 7" id="KW-1133">Transmembrane helix</keyword>
<evidence type="ECO:0000256" key="5">
    <source>
        <dbReference type="ARBA" id="ARBA00022989"/>
    </source>
</evidence>